<evidence type="ECO:0000313" key="8">
    <source>
        <dbReference type="Proteomes" id="UP000295129"/>
    </source>
</evidence>
<evidence type="ECO:0000256" key="5">
    <source>
        <dbReference type="ARBA" id="ARBA00023204"/>
    </source>
</evidence>
<dbReference type="CDD" id="cd19374">
    <property type="entry name" value="UDG-F3_SMUG1-like"/>
    <property type="match status" value="1"/>
</dbReference>
<organism evidence="7 8">
    <name type="scientific">Azoarcus indigens</name>
    <dbReference type="NCBI Taxonomy" id="29545"/>
    <lineage>
        <taxon>Bacteria</taxon>
        <taxon>Pseudomonadati</taxon>
        <taxon>Pseudomonadota</taxon>
        <taxon>Betaproteobacteria</taxon>
        <taxon>Rhodocyclales</taxon>
        <taxon>Zoogloeaceae</taxon>
        <taxon>Azoarcus</taxon>
    </lineage>
</organism>
<keyword evidence="4" id="KW-0238">DNA-binding</keyword>
<dbReference type="InterPro" id="IPR036895">
    <property type="entry name" value="Uracil-DNA_glycosylase-like_sf"/>
</dbReference>
<dbReference type="AlphaFoldDB" id="A0A4R6DFV7"/>
<keyword evidence="5" id="KW-0234">DNA repair</keyword>
<evidence type="ECO:0000313" key="7">
    <source>
        <dbReference type="EMBL" id="TDN42908.1"/>
    </source>
</evidence>
<comment type="similarity">
    <text evidence="1">Belongs to the uracil-DNA glycosylase (UDG) superfamily. SMUG1 family.</text>
</comment>
<dbReference type="GO" id="GO:0017065">
    <property type="term" value="F:single-strand selective uracil DNA N-glycosylase activity"/>
    <property type="evidence" value="ECO:0007669"/>
    <property type="project" value="InterPro"/>
</dbReference>
<evidence type="ECO:0000256" key="2">
    <source>
        <dbReference type="ARBA" id="ARBA00022763"/>
    </source>
</evidence>
<comment type="caution">
    <text evidence="7">The sequence shown here is derived from an EMBL/GenBank/DDBJ whole genome shotgun (WGS) entry which is preliminary data.</text>
</comment>
<dbReference type="Gene3D" id="3.40.470.10">
    <property type="entry name" value="Uracil-DNA glycosylase-like domain"/>
    <property type="match status" value="1"/>
</dbReference>
<dbReference type="PANTHER" id="PTHR13235">
    <property type="entry name" value="SINGLE-STRAND SELECTIVE MONOFUNCTIONAL URACIL DNA GLYCOSYLASE"/>
    <property type="match status" value="1"/>
</dbReference>
<dbReference type="OrthoDB" id="267598at2"/>
<name>A0A4R6DFV7_9RHOO</name>
<dbReference type="InterPro" id="IPR039134">
    <property type="entry name" value="SMUG1"/>
</dbReference>
<evidence type="ECO:0000259" key="6">
    <source>
        <dbReference type="Pfam" id="PF03167"/>
    </source>
</evidence>
<dbReference type="SUPFAM" id="SSF52141">
    <property type="entry name" value="Uracil-DNA glycosylase-like"/>
    <property type="match status" value="1"/>
</dbReference>
<protein>
    <submittedName>
        <fullName evidence="7">Single-strand selective monofunctional uracil DNA glycosylase</fullName>
    </submittedName>
</protein>
<gene>
    <name evidence="7" type="ORF">C7389_1447</name>
</gene>
<keyword evidence="3" id="KW-0378">Hydrolase</keyword>
<dbReference type="Proteomes" id="UP000295129">
    <property type="component" value="Unassembled WGS sequence"/>
</dbReference>
<dbReference type="FunFam" id="3.40.470.10:FF:000005">
    <property type="entry name" value="Single-strand selective monofunctional uracil DNA glycosylase"/>
    <property type="match status" value="1"/>
</dbReference>
<feature type="domain" description="Uracil-DNA glycosylase-like" evidence="6">
    <location>
        <begin position="47"/>
        <end position="217"/>
    </location>
</feature>
<dbReference type="InterPro" id="IPR005122">
    <property type="entry name" value="Uracil-DNA_glycosylase-like"/>
</dbReference>
<evidence type="ECO:0000256" key="3">
    <source>
        <dbReference type="ARBA" id="ARBA00022801"/>
    </source>
</evidence>
<sequence length="238" mass="26142">MTANALITAARQLSTAVDAMRFGPPVSHVYNPLDYAWNIHEAYLRRYGEGRKRAIFLGMNPGPFGMAQIGVPFGEIASARDWLGLEGPVGQPAVTNPKRPVEGFACKRSEVSGQRLWGLFRARFGTPEAFFADHFVVNYCPLAFFEEGRNLTPDKLPGTEARPLLAACDAHLRTVVEALQPEWLIGIGNWAEKRAAEAVGDMDVRFGRVLHPSPASPAANRGWAEAATRQLTDLGIWK</sequence>
<dbReference type="GO" id="GO:0006284">
    <property type="term" value="P:base-excision repair"/>
    <property type="evidence" value="ECO:0007669"/>
    <property type="project" value="InterPro"/>
</dbReference>
<dbReference type="GO" id="GO:0003677">
    <property type="term" value="F:DNA binding"/>
    <property type="evidence" value="ECO:0007669"/>
    <property type="project" value="UniProtKB-KW"/>
</dbReference>
<dbReference type="RefSeq" id="WP_133595272.1">
    <property type="nucleotide sequence ID" value="NZ_SNVV01000044.1"/>
</dbReference>
<accession>A0A4R6DFV7</accession>
<dbReference type="GO" id="GO:0000703">
    <property type="term" value="F:oxidized pyrimidine nucleobase lesion DNA N-glycosylase activity"/>
    <property type="evidence" value="ECO:0007669"/>
    <property type="project" value="TreeGrafter"/>
</dbReference>
<dbReference type="PANTHER" id="PTHR13235:SF2">
    <property type="entry name" value="SINGLE-STRAND SELECTIVE MONOFUNCTIONAL URACIL DNA GLYCOSYLASE"/>
    <property type="match status" value="1"/>
</dbReference>
<dbReference type="Pfam" id="PF03167">
    <property type="entry name" value="UDG"/>
    <property type="match status" value="1"/>
</dbReference>
<keyword evidence="2" id="KW-0227">DNA damage</keyword>
<evidence type="ECO:0000256" key="1">
    <source>
        <dbReference type="ARBA" id="ARBA00007889"/>
    </source>
</evidence>
<dbReference type="EMBL" id="SNVV01000044">
    <property type="protein sequence ID" value="TDN42908.1"/>
    <property type="molecule type" value="Genomic_DNA"/>
</dbReference>
<evidence type="ECO:0000256" key="4">
    <source>
        <dbReference type="ARBA" id="ARBA00023125"/>
    </source>
</evidence>
<keyword evidence="8" id="KW-1185">Reference proteome</keyword>
<reference evidence="7 8" key="1">
    <citation type="submission" date="2019-03" db="EMBL/GenBank/DDBJ databases">
        <title>Genomic Encyclopedia of Type Strains, Phase IV (KMG-IV): sequencing the most valuable type-strain genomes for metagenomic binning, comparative biology and taxonomic classification.</title>
        <authorList>
            <person name="Goeker M."/>
        </authorList>
    </citation>
    <scope>NUCLEOTIDE SEQUENCE [LARGE SCALE GENOMIC DNA]</scope>
    <source>
        <strain evidence="7 8">DSM 12121</strain>
    </source>
</reference>
<proteinExistence type="inferred from homology"/>